<name>A0A1V0U5R0_STRVN</name>
<feature type="region of interest" description="Disordered" evidence="1">
    <location>
        <begin position="84"/>
        <end position="111"/>
    </location>
</feature>
<protein>
    <submittedName>
        <fullName evidence="2">Uncharacterized protein</fullName>
    </submittedName>
</protein>
<feature type="region of interest" description="Disordered" evidence="1">
    <location>
        <begin position="1"/>
        <end position="26"/>
    </location>
</feature>
<proteinExistence type="predicted"/>
<dbReference type="Proteomes" id="UP000192445">
    <property type="component" value="Chromosome"/>
</dbReference>
<gene>
    <name evidence="2" type="ORF">B1H20_02785</name>
</gene>
<dbReference type="AlphaFoldDB" id="A0A1V0U5R0"/>
<accession>A0A1V0U5R0</accession>
<dbReference type="STRING" id="1935.B1H20_02785"/>
<sequence length="111" mass="12348">MRVLGVESPGFPERRVQTRSGEGVARQAKPALLRLLPGRGRERDSESFRLRRWTPAPSTAWDPVRARVANRLLALTLTLWETASEHRGLPRGPRPPRWACSGGSVGSGTRR</sequence>
<reference evidence="2 3" key="1">
    <citation type="submission" date="2017-03" db="EMBL/GenBank/DDBJ databases">
        <title>Complete Genome Sequence of a natural compounds producer, Streptomyces violaceus S21.</title>
        <authorList>
            <person name="Zhong C."/>
            <person name="Zhao Z."/>
            <person name="Fu J."/>
            <person name="Zong G."/>
            <person name="Qin R."/>
            <person name="Cao G."/>
        </authorList>
    </citation>
    <scope>NUCLEOTIDE SEQUENCE [LARGE SCALE GENOMIC DNA]</scope>
    <source>
        <strain evidence="2 3">S21</strain>
    </source>
</reference>
<dbReference type="KEGG" id="svu:B1H20_02785"/>
<evidence type="ECO:0000256" key="1">
    <source>
        <dbReference type="SAM" id="MobiDB-lite"/>
    </source>
</evidence>
<evidence type="ECO:0000313" key="2">
    <source>
        <dbReference type="EMBL" id="ARF60431.1"/>
    </source>
</evidence>
<organism evidence="2 3">
    <name type="scientific">Streptomyces violaceoruber</name>
    <dbReference type="NCBI Taxonomy" id="1935"/>
    <lineage>
        <taxon>Bacteria</taxon>
        <taxon>Bacillati</taxon>
        <taxon>Actinomycetota</taxon>
        <taxon>Actinomycetes</taxon>
        <taxon>Kitasatosporales</taxon>
        <taxon>Streptomycetaceae</taxon>
        <taxon>Streptomyces</taxon>
        <taxon>Streptomyces violaceoruber group</taxon>
    </lineage>
</organism>
<evidence type="ECO:0000313" key="3">
    <source>
        <dbReference type="Proteomes" id="UP000192445"/>
    </source>
</evidence>
<dbReference type="EMBL" id="CP020570">
    <property type="protein sequence ID" value="ARF60431.1"/>
    <property type="molecule type" value="Genomic_DNA"/>
</dbReference>